<name>A0A9I9ECZ6_CUCME</name>
<feature type="transmembrane region" description="Helical" evidence="2">
    <location>
        <begin position="128"/>
        <end position="150"/>
    </location>
</feature>
<dbReference type="PANTHER" id="PTHR47584">
    <property type="match status" value="1"/>
</dbReference>
<dbReference type="AlphaFoldDB" id="A0A9I9ECZ6"/>
<keyword evidence="2" id="KW-1133">Transmembrane helix</keyword>
<protein>
    <recommendedName>
        <fullName evidence="3">Myb/SANT-like domain-containing protein</fullName>
    </recommendedName>
</protein>
<feature type="region of interest" description="Disordered" evidence="1">
    <location>
        <begin position="318"/>
        <end position="346"/>
    </location>
</feature>
<dbReference type="PANTHER" id="PTHR47584:SF14">
    <property type="entry name" value="L10-INTERACTING MYB DOMAIN-CONTAINING PROTEIN-LIKE"/>
    <property type="match status" value="1"/>
</dbReference>
<feature type="transmembrane region" description="Helical" evidence="2">
    <location>
        <begin position="64"/>
        <end position="83"/>
    </location>
</feature>
<reference evidence="4" key="1">
    <citation type="submission" date="2023-03" db="UniProtKB">
        <authorList>
            <consortium name="EnsemblPlants"/>
        </authorList>
    </citation>
    <scope>IDENTIFICATION</scope>
</reference>
<organism evidence="4">
    <name type="scientific">Cucumis melo</name>
    <name type="common">Muskmelon</name>
    <dbReference type="NCBI Taxonomy" id="3656"/>
    <lineage>
        <taxon>Eukaryota</taxon>
        <taxon>Viridiplantae</taxon>
        <taxon>Streptophyta</taxon>
        <taxon>Embryophyta</taxon>
        <taxon>Tracheophyta</taxon>
        <taxon>Spermatophyta</taxon>
        <taxon>Magnoliopsida</taxon>
        <taxon>eudicotyledons</taxon>
        <taxon>Gunneridae</taxon>
        <taxon>Pentapetalae</taxon>
        <taxon>rosids</taxon>
        <taxon>fabids</taxon>
        <taxon>Cucurbitales</taxon>
        <taxon>Cucurbitaceae</taxon>
        <taxon>Benincaseae</taxon>
        <taxon>Cucumis</taxon>
    </lineage>
</organism>
<evidence type="ECO:0000259" key="3">
    <source>
        <dbReference type="Pfam" id="PF12776"/>
    </source>
</evidence>
<dbReference type="InterPro" id="IPR045026">
    <property type="entry name" value="LIMYB"/>
</dbReference>
<proteinExistence type="predicted"/>
<accession>A0A9I9ECZ6</accession>
<dbReference type="Gramene" id="MELO3C032092.2.1">
    <property type="protein sequence ID" value="MELO3C032092.2.1"/>
    <property type="gene ID" value="MELO3C032092.2"/>
</dbReference>
<evidence type="ECO:0000313" key="4">
    <source>
        <dbReference type="EnsemblPlants" id="MELO3C032092.2.1"/>
    </source>
</evidence>
<dbReference type="EnsemblPlants" id="MELO3C032092.2.1">
    <property type="protein sequence ID" value="MELO3C032092.2.1"/>
    <property type="gene ID" value="MELO3C032092.2"/>
</dbReference>
<feature type="transmembrane region" description="Helical" evidence="2">
    <location>
        <begin position="104"/>
        <end position="122"/>
    </location>
</feature>
<evidence type="ECO:0000256" key="1">
    <source>
        <dbReference type="SAM" id="MobiDB-lite"/>
    </source>
</evidence>
<keyword evidence="2" id="KW-0812">Transmembrane</keyword>
<feature type="domain" description="Myb/SANT-like" evidence="3">
    <location>
        <begin position="179"/>
        <end position="267"/>
    </location>
</feature>
<dbReference type="Pfam" id="PF12776">
    <property type="entry name" value="Myb_DNA-bind_3"/>
    <property type="match status" value="1"/>
</dbReference>
<dbReference type="InterPro" id="IPR024752">
    <property type="entry name" value="Myb/SANT-like_dom"/>
</dbReference>
<sequence length="433" mass="50045">MATSQYKKFVQRITCQTYSRYYYLSQVLKNWYTIWKCGDSKISSDVFKRTMCHSSSHPTSMSRVLTMPTVSGHTCLVTFLFLVSKIIRERFWFNKKFVGTIKKSFFLFRSYSLLPFLLFVLGLSSSTILLLSLFSIYSPALFVLCFFFVLRLMMSQKSTEQLCVDDVVEIDGLKGEGPWSNKSECLFVDLMDEEVAKSNRPTIIFTKTSWNYLRSQLNASTGYNYSHDQLKNKFNKLRQIYKDFKKILSNMTGNGWDPLLGTINLKEEQRNELFKVSKRAKKFRKSACPHYEKLVRIFGDTTATGVNVCPSTRLISNSEDENENDVASNTNVGVEENDKGKSKKRVQRNRDEYDSFFSSFLDVYAENVKRKNDILEKRSFGFTSSEVDESQTSSKKDDLHEELMECLDILNTMEDVDGEAYSKILKLLHGDLA</sequence>
<keyword evidence="2" id="KW-0472">Membrane</keyword>
<evidence type="ECO:0000256" key="2">
    <source>
        <dbReference type="SAM" id="Phobius"/>
    </source>
</evidence>